<dbReference type="Proteomes" id="UP001652625">
    <property type="component" value="Chromosome 15"/>
</dbReference>
<dbReference type="GeneID" id="136092034"/>
<dbReference type="InterPro" id="IPR012337">
    <property type="entry name" value="RNaseH-like_sf"/>
</dbReference>
<evidence type="ECO:0000313" key="2">
    <source>
        <dbReference type="RefSeq" id="XP_065675827.1"/>
    </source>
</evidence>
<organism evidence="1 2">
    <name type="scientific">Hydra vulgaris</name>
    <name type="common">Hydra</name>
    <name type="synonym">Hydra attenuata</name>
    <dbReference type="NCBI Taxonomy" id="6087"/>
    <lineage>
        <taxon>Eukaryota</taxon>
        <taxon>Metazoa</taxon>
        <taxon>Cnidaria</taxon>
        <taxon>Hydrozoa</taxon>
        <taxon>Hydroidolina</taxon>
        <taxon>Anthoathecata</taxon>
        <taxon>Aplanulata</taxon>
        <taxon>Hydridae</taxon>
        <taxon>Hydra</taxon>
    </lineage>
</organism>
<dbReference type="SUPFAM" id="SSF53098">
    <property type="entry name" value="Ribonuclease H-like"/>
    <property type="match status" value="1"/>
</dbReference>
<reference evidence="2" key="1">
    <citation type="submission" date="2025-08" db="UniProtKB">
        <authorList>
            <consortium name="RefSeq"/>
        </authorList>
    </citation>
    <scope>IDENTIFICATION</scope>
</reference>
<dbReference type="InterPro" id="IPR036397">
    <property type="entry name" value="RNaseH_sf"/>
</dbReference>
<sequence>MVKPYIPDQIKKKLEETKSEIKKKTEPIKPPIDTKKQVEFKLTQTAIKNVTKQYSAKGIKGYDLETFMNVAKNSAIKVLNENRGSKVNIVATCKMVKTSILTGDVIIVTPKFASNSTVILEATNLDELYETSNSKIFENLSLFQQEGSNWTFVSIKKIDINIIEYNPLKAKSYIPLDKKLTAKKAIINMQNEDNQCFKWCIARFLNPTDNHPERVDNGLITQVEKINWDKIELPVSLKQIDLFEKINPDVSVNVFGYENFHVHPLRLSHNSGRKHLIDLLLITGDETTPNGSEVSNHYCLINNLSRLLSTQTSKRNGATHYCRNCLLGYSSEEYLSKHKLYCDAHDSVRIELPKPGTTMYFKQHYKSMKVPFVIYADFESFIKPINTCTPNPNESYTKQYQKHIPSSFCYYIKCYNQSIYKDRLVTYTANSEEDDIVQIFIDYLQEDIIKICNEVDFKKPMIFTSKNKKAFDAAIKCHICEEYLGKDRVRDHCHLTGKYRGAAHKICNLTYRVPEFFPVLFHNLSGYDSHLFIKKLSGGKLSCIPNNEEKYISFSREIKVGEYIEEDKTVDIKREIRFLDSYRFMPSSLDVLSKNLTKEQCKSIGEFYKGKQIDLLMKKGVYPYDWVDSIDKFNEEQLPLKESFFSKLNDEGINDDAYAHAQTVWKEFKCRSFRDYHDLYNVSDVLLLSDVFKNFRDVCMKNYKLDPAWYYTSPGLAWEAALRKTKVKLELLSDYDMILMIKNG</sequence>
<dbReference type="PANTHER" id="PTHR31511">
    <property type="entry name" value="PROTEIN CBG23764"/>
    <property type="match status" value="1"/>
</dbReference>
<keyword evidence="1" id="KW-1185">Reference proteome</keyword>
<name>A0ABM4DMN8_HYDVU</name>
<evidence type="ECO:0000313" key="1">
    <source>
        <dbReference type="Proteomes" id="UP001652625"/>
    </source>
</evidence>
<dbReference type="InterPro" id="IPR044925">
    <property type="entry name" value="His-Me_finger_sf"/>
</dbReference>
<dbReference type="PANTHER" id="PTHR31511:SF12">
    <property type="entry name" value="RHO TERMINATION FACTOR N-TERMINAL DOMAIN-CONTAINING PROTEIN"/>
    <property type="match status" value="1"/>
</dbReference>
<dbReference type="RefSeq" id="XP_065675827.1">
    <property type="nucleotide sequence ID" value="XM_065819755.1"/>
</dbReference>
<dbReference type="Gene3D" id="3.30.420.10">
    <property type="entry name" value="Ribonuclease H-like superfamily/Ribonuclease H"/>
    <property type="match status" value="1"/>
</dbReference>
<accession>A0ABM4DMN8</accession>
<dbReference type="SUPFAM" id="SSF54060">
    <property type="entry name" value="His-Me finger endonucleases"/>
    <property type="match status" value="1"/>
</dbReference>
<protein>
    <submittedName>
        <fullName evidence="2">Uncharacterized protein LOC136092034</fullName>
    </submittedName>
</protein>
<proteinExistence type="predicted"/>
<gene>
    <name evidence="2" type="primary">LOC136092034</name>
</gene>